<proteinExistence type="predicted"/>
<evidence type="ECO:0000313" key="2">
    <source>
        <dbReference type="Proteomes" id="UP000054477"/>
    </source>
</evidence>
<protein>
    <submittedName>
        <fullName evidence="1">Unplaced genomic scaffold K443scaffold_35, whole genome shotgun sequence</fullName>
    </submittedName>
</protein>
<name>A0A0C9Y8J1_9AGAR</name>
<dbReference type="Proteomes" id="UP000054477">
    <property type="component" value="Unassembled WGS sequence"/>
</dbReference>
<dbReference type="EMBL" id="KN838570">
    <property type="protein sequence ID" value="KIK04358.1"/>
    <property type="molecule type" value="Genomic_DNA"/>
</dbReference>
<reference evidence="1 2" key="1">
    <citation type="submission" date="2014-04" db="EMBL/GenBank/DDBJ databases">
        <authorList>
            <consortium name="DOE Joint Genome Institute"/>
            <person name="Kuo A."/>
            <person name="Kohler A."/>
            <person name="Nagy L.G."/>
            <person name="Floudas D."/>
            <person name="Copeland A."/>
            <person name="Barry K.W."/>
            <person name="Cichocki N."/>
            <person name="Veneault-Fourrey C."/>
            <person name="LaButti K."/>
            <person name="Lindquist E.A."/>
            <person name="Lipzen A."/>
            <person name="Lundell T."/>
            <person name="Morin E."/>
            <person name="Murat C."/>
            <person name="Sun H."/>
            <person name="Tunlid A."/>
            <person name="Henrissat B."/>
            <person name="Grigoriev I.V."/>
            <person name="Hibbett D.S."/>
            <person name="Martin F."/>
            <person name="Nordberg H.P."/>
            <person name="Cantor M.N."/>
            <person name="Hua S.X."/>
        </authorList>
    </citation>
    <scope>NUCLEOTIDE SEQUENCE [LARGE SCALE GENOMIC DNA]</scope>
    <source>
        <strain evidence="1 2">LaAM-08-1</strain>
    </source>
</reference>
<organism evidence="1 2">
    <name type="scientific">Laccaria amethystina LaAM-08-1</name>
    <dbReference type="NCBI Taxonomy" id="1095629"/>
    <lineage>
        <taxon>Eukaryota</taxon>
        <taxon>Fungi</taxon>
        <taxon>Dikarya</taxon>
        <taxon>Basidiomycota</taxon>
        <taxon>Agaricomycotina</taxon>
        <taxon>Agaricomycetes</taxon>
        <taxon>Agaricomycetidae</taxon>
        <taxon>Agaricales</taxon>
        <taxon>Agaricineae</taxon>
        <taxon>Hydnangiaceae</taxon>
        <taxon>Laccaria</taxon>
    </lineage>
</organism>
<evidence type="ECO:0000313" key="1">
    <source>
        <dbReference type="EMBL" id="KIK04358.1"/>
    </source>
</evidence>
<dbReference type="HOGENOM" id="CLU_2638438_0_0_1"/>
<accession>A0A0C9Y8J1</accession>
<keyword evidence="2" id="KW-1185">Reference proteome</keyword>
<dbReference type="AlphaFoldDB" id="A0A0C9Y8J1"/>
<sequence>MAGRYARLPKNPDWDKKEADWKIRGVHLRAAGSTSIVAVASDIQPRNLAPHRALLLSPCVQPSEKCVQHKLSPSASV</sequence>
<gene>
    <name evidence="1" type="ORF">K443DRAFT_675977</name>
</gene>
<reference evidence="2" key="2">
    <citation type="submission" date="2015-01" db="EMBL/GenBank/DDBJ databases">
        <title>Evolutionary Origins and Diversification of the Mycorrhizal Mutualists.</title>
        <authorList>
            <consortium name="DOE Joint Genome Institute"/>
            <consortium name="Mycorrhizal Genomics Consortium"/>
            <person name="Kohler A."/>
            <person name="Kuo A."/>
            <person name="Nagy L.G."/>
            <person name="Floudas D."/>
            <person name="Copeland A."/>
            <person name="Barry K.W."/>
            <person name="Cichocki N."/>
            <person name="Veneault-Fourrey C."/>
            <person name="LaButti K."/>
            <person name="Lindquist E.A."/>
            <person name="Lipzen A."/>
            <person name="Lundell T."/>
            <person name="Morin E."/>
            <person name="Murat C."/>
            <person name="Riley R."/>
            <person name="Ohm R."/>
            <person name="Sun H."/>
            <person name="Tunlid A."/>
            <person name="Henrissat B."/>
            <person name="Grigoriev I.V."/>
            <person name="Hibbett D.S."/>
            <person name="Martin F."/>
        </authorList>
    </citation>
    <scope>NUCLEOTIDE SEQUENCE [LARGE SCALE GENOMIC DNA]</scope>
    <source>
        <strain evidence="2">LaAM-08-1</strain>
    </source>
</reference>